<evidence type="ECO:0000256" key="3">
    <source>
        <dbReference type="ARBA" id="ARBA00022989"/>
    </source>
</evidence>
<dbReference type="Pfam" id="PF09685">
    <property type="entry name" value="MamF_MmsF"/>
    <property type="match status" value="1"/>
</dbReference>
<dbReference type="Proteomes" id="UP001603978">
    <property type="component" value="Unassembled WGS sequence"/>
</dbReference>
<keyword evidence="2 6" id="KW-0812">Transmembrane</keyword>
<accession>A0ABW7A512</accession>
<evidence type="ECO:0000313" key="8">
    <source>
        <dbReference type="Proteomes" id="UP001603978"/>
    </source>
</evidence>
<evidence type="ECO:0000256" key="6">
    <source>
        <dbReference type="SAM" id="Phobius"/>
    </source>
</evidence>
<dbReference type="EMBL" id="JBICRM010000002">
    <property type="protein sequence ID" value="MFG1702422.1"/>
    <property type="molecule type" value="Genomic_DNA"/>
</dbReference>
<evidence type="ECO:0000256" key="2">
    <source>
        <dbReference type="ARBA" id="ARBA00022692"/>
    </source>
</evidence>
<dbReference type="RefSeq" id="WP_393162139.1">
    <property type="nucleotide sequence ID" value="NZ_JBICRM010000002.1"/>
</dbReference>
<sequence length="252" mass="27117">MSQDQPQPPPEDDDRTRFVSPSDVPPPDDDRTRRVSPSDIPPSQDSGPQPGYGQQPTSGPGYGQQPGSQPGYGQQPGSQPGYGQQPPSYDQPGYGQPGYGQPPAYGQSQPGYGPPPPGYGPPPQQPGYGYAAAPGEPYVPGRFGPRPGTDDTTLAMLSHLLGLLVSWLGPLIIYLMKKDESPYVRDQAAEALNFQITMFIGYVVAGILVIVFIGILLLPVVWILSLIFHIQAAIATNKGENYRYPFAIRLIT</sequence>
<comment type="subcellular location">
    <subcellularLocation>
        <location evidence="1">Membrane</location>
        <topology evidence="1">Multi-pass membrane protein</topology>
    </subcellularLocation>
</comment>
<feature type="transmembrane region" description="Helical" evidence="6">
    <location>
        <begin position="154"/>
        <end position="176"/>
    </location>
</feature>
<feature type="compositionally biased region" description="Pro residues" evidence="5">
    <location>
        <begin position="112"/>
        <end position="125"/>
    </location>
</feature>
<feature type="transmembrane region" description="Helical" evidence="6">
    <location>
        <begin position="196"/>
        <end position="228"/>
    </location>
</feature>
<organism evidence="7 8">
    <name type="scientific">Nonomuraea marmarensis</name>
    <dbReference type="NCBI Taxonomy" id="3351344"/>
    <lineage>
        <taxon>Bacteria</taxon>
        <taxon>Bacillati</taxon>
        <taxon>Actinomycetota</taxon>
        <taxon>Actinomycetes</taxon>
        <taxon>Streptosporangiales</taxon>
        <taxon>Streptosporangiaceae</taxon>
        <taxon>Nonomuraea</taxon>
    </lineage>
</organism>
<evidence type="ECO:0000256" key="5">
    <source>
        <dbReference type="SAM" id="MobiDB-lite"/>
    </source>
</evidence>
<comment type="caution">
    <text evidence="7">The sequence shown here is derived from an EMBL/GenBank/DDBJ whole genome shotgun (WGS) entry which is preliminary data.</text>
</comment>
<proteinExistence type="predicted"/>
<evidence type="ECO:0000256" key="4">
    <source>
        <dbReference type="ARBA" id="ARBA00023136"/>
    </source>
</evidence>
<keyword evidence="4 6" id="KW-0472">Membrane</keyword>
<feature type="compositionally biased region" description="Low complexity" evidence="5">
    <location>
        <begin position="35"/>
        <end position="111"/>
    </location>
</feature>
<evidence type="ECO:0000256" key="1">
    <source>
        <dbReference type="ARBA" id="ARBA00004141"/>
    </source>
</evidence>
<evidence type="ECO:0000313" key="7">
    <source>
        <dbReference type="EMBL" id="MFG1702422.1"/>
    </source>
</evidence>
<keyword evidence="8" id="KW-1185">Reference proteome</keyword>
<keyword evidence="3 6" id="KW-1133">Transmembrane helix</keyword>
<name>A0ABW7A512_9ACTN</name>
<reference evidence="7 8" key="1">
    <citation type="submission" date="2024-10" db="EMBL/GenBank/DDBJ databases">
        <authorList>
            <person name="Topkara A.R."/>
            <person name="Saygin H."/>
        </authorList>
    </citation>
    <scope>NUCLEOTIDE SEQUENCE [LARGE SCALE GENOMIC DNA]</scope>
    <source>
        <strain evidence="7 8">M3C6</strain>
    </source>
</reference>
<protein>
    <submittedName>
        <fullName evidence="7">DUF4870 domain-containing protein</fullName>
    </submittedName>
</protein>
<dbReference type="InterPro" id="IPR019109">
    <property type="entry name" value="MamF_MmsF"/>
</dbReference>
<gene>
    <name evidence="7" type="ORF">ACFLIM_04435</name>
</gene>
<feature type="region of interest" description="Disordered" evidence="5">
    <location>
        <begin position="1"/>
        <end position="134"/>
    </location>
</feature>